<feature type="region of interest" description="Disordered" evidence="1">
    <location>
        <begin position="362"/>
        <end position="401"/>
    </location>
</feature>
<dbReference type="Pfam" id="PF02470">
    <property type="entry name" value="MlaD"/>
    <property type="match status" value="1"/>
</dbReference>
<sequence length="479" mass="50430">MRTVDVERARPVADPADPSLADPGRLEAARLPTTPRSPLGPATGGLARLSDKTYGLAFLLVVGLLISVSIASYAQVFTRVVRVTLETDRIGSQLQTAADVKVRGVIVGQMRSVETTGDGARLGLALDPDSVDLIPANVHARLLPKTLFGERYVDLVPQAEPAAPIRAGDVITQDRSSVAIELEKVFADLLPLLRAVEPAKLSATLNALASALEGRGTRLGQNLVLVDSYFKEINPKVPVIQADISGLADLASTYAVAAPDLVRAASTLATTNTTIVQKKDVLAGFLAGTAGFANEASGFLEANGERIIRVGQVQRPTVELFAKYSPQYPCFTEALVDWRPRIDEAFRDDTFHITVEVAPQRPGYRTGEEPRWGERRPASCGLLPDPRTSQARPVPGKKFDDGTDNIGGYPANPEFSALPGLLSGAAGAAVTDPDAGLAGTTQEQAVVGALLDPGRAPSAITTLLAGPMLRGATVSQSPG</sequence>
<accession>A0ABN3UQ25</accession>
<protein>
    <submittedName>
        <fullName evidence="5">MCE family protein</fullName>
    </submittedName>
</protein>
<feature type="domain" description="Mammalian cell entry C-terminal" evidence="4">
    <location>
        <begin position="163"/>
        <end position="375"/>
    </location>
</feature>
<feature type="compositionally biased region" description="Basic and acidic residues" evidence="1">
    <location>
        <begin position="366"/>
        <end position="377"/>
    </location>
</feature>
<evidence type="ECO:0000313" key="5">
    <source>
        <dbReference type="EMBL" id="GAA2737129.1"/>
    </source>
</evidence>
<comment type="caution">
    <text evidence="5">The sequence shown here is derived from an EMBL/GenBank/DDBJ whole genome shotgun (WGS) entry which is preliminary data.</text>
</comment>
<reference evidence="5 6" key="1">
    <citation type="journal article" date="2019" name="Int. J. Syst. Evol. Microbiol.">
        <title>The Global Catalogue of Microorganisms (GCM) 10K type strain sequencing project: providing services to taxonomists for standard genome sequencing and annotation.</title>
        <authorList>
            <consortium name="The Broad Institute Genomics Platform"/>
            <consortium name="The Broad Institute Genome Sequencing Center for Infectious Disease"/>
            <person name="Wu L."/>
            <person name="Ma J."/>
        </authorList>
    </citation>
    <scope>NUCLEOTIDE SEQUENCE [LARGE SCALE GENOMIC DNA]</scope>
    <source>
        <strain evidence="5 6">JCM 16378</strain>
    </source>
</reference>
<feature type="transmembrane region" description="Helical" evidence="2">
    <location>
        <begin position="54"/>
        <end position="74"/>
    </location>
</feature>
<dbReference type="Proteomes" id="UP001501326">
    <property type="component" value="Unassembled WGS sequence"/>
</dbReference>
<proteinExistence type="predicted"/>
<feature type="domain" description="Mce/MlaD" evidence="3">
    <location>
        <begin position="81"/>
        <end position="157"/>
    </location>
</feature>
<dbReference type="InterPro" id="IPR024516">
    <property type="entry name" value="Mce_C"/>
</dbReference>
<dbReference type="Pfam" id="PF11887">
    <property type="entry name" value="Mce4_CUP1"/>
    <property type="match status" value="1"/>
</dbReference>
<organism evidence="5 6">
    <name type="scientific">Pedococcus aerophilus</name>
    <dbReference type="NCBI Taxonomy" id="436356"/>
    <lineage>
        <taxon>Bacteria</taxon>
        <taxon>Bacillati</taxon>
        <taxon>Actinomycetota</taxon>
        <taxon>Actinomycetes</taxon>
        <taxon>Micrococcales</taxon>
        <taxon>Intrasporangiaceae</taxon>
        <taxon>Pedococcus</taxon>
    </lineage>
</organism>
<dbReference type="InterPro" id="IPR003399">
    <property type="entry name" value="Mce/MlaD"/>
</dbReference>
<dbReference type="PANTHER" id="PTHR33371:SF19">
    <property type="entry name" value="MCE-FAMILY PROTEIN MCE4A"/>
    <property type="match status" value="1"/>
</dbReference>
<dbReference type="RefSeq" id="WP_344193509.1">
    <property type="nucleotide sequence ID" value="NZ_BAAARN010000002.1"/>
</dbReference>
<evidence type="ECO:0000259" key="4">
    <source>
        <dbReference type="Pfam" id="PF11887"/>
    </source>
</evidence>
<evidence type="ECO:0000256" key="1">
    <source>
        <dbReference type="SAM" id="MobiDB-lite"/>
    </source>
</evidence>
<keyword evidence="2" id="KW-0812">Transmembrane</keyword>
<keyword evidence="2" id="KW-1133">Transmembrane helix</keyword>
<evidence type="ECO:0000313" key="6">
    <source>
        <dbReference type="Proteomes" id="UP001501326"/>
    </source>
</evidence>
<keyword evidence="6" id="KW-1185">Reference proteome</keyword>
<dbReference type="EMBL" id="BAAARN010000002">
    <property type="protein sequence ID" value="GAA2737129.1"/>
    <property type="molecule type" value="Genomic_DNA"/>
</dbReference>
<gene>
    <name evidence="5" type="ORF">GCM10009867_23120</name>
</gene>
<evidence type="ECO:0000259" key="3">
    <source>
        <dbReference type="Pfam" id="PF02470"/>
    </source>
</evidence>
<feature type="compositionally biased region" description="Basic and acidic residues" evidence="1">
    <location>
        <begin position="1"/>
        <end position="11"/>
    </location>
</feature>
<name>A0ABN3UQ25_9MICO</name>
<keyword evidence="2" id="KW-0472">Membrane</keyword>
<dbReference type="InterPro" id="IPR005693">
    <property type="entry name" value="Mce"/>
</dbReference>
<dbReference type="InterPro" id="IPR052336">
    <property type="entry name" value="MlaD_Phospholipid_Transporter"/>
</dbReference>
<evidence type="ECO:0000256" key="2">
    <source>
        <dbReference type="SAM" id="Phobius"/>
    </source>
</evidence>
<feature type="region of interest" description="Disordered" evidence="1">
    <location>
        <begin position="1"/>
        <end position="44"/>
    </location>
</feature>
<dbReference type="PANTHER" id="PTHR33371">
    <property type="entry name" value="INTERMEMBRANE PHOSPHOLIPID TRANSPORT SYSTEM BINDING PROTEIN MLAD-RELATED"/>
    <property type="match status" value="1"/>
</dbReference>
<dbReference type="NCBIfam" id="TIGR00996">
    <property type="entry name" value="Mtu_fam_mce"/>
    <property type="match status" value="1"/>
</dbReference>